<dbReference type="Gene3D" id="1.10.10.1100">
    <property type="entry name" value="BFD-like [2Fe-2S]-binding domain"/>
    <property type="match status" value="1"/>
</dbReference>
<dbReference type="AlphaFoldDB" id="V8QV38"/>
<evidence type="ECO:0000256" key="6">
    <source>
        <dbReference type="ARBA" id="ARBA00023014"/>
    </source>
</evidence>
<feature type="domain" description="BFD-like [2Fe-2S]-binding" evidence="9">
    <location>
        <begin position="2"/>
        <end position="50"/>
    </location>
</feature>
<sequence length="88" mass="9199">MYICICNAVTEDAVVNAIAQGATTLSDLQQDLGVATNCGCCAQMACSYLERAACSGTPIEHDGVNDHCGKEKCDALVTESVVLWRSAA</sequence>
<evidence type="ECO:0000256" key="3">
    <source>
        <dbReference type="ARBA" id="ARBA00022723"/>
    </source>
</evidence>
<dbReference type="HOGENOM" id="CLU_159205_2_2_4"/>
<dbReference type="Pfam" id="PF04324">
    <property type="entry name" value="Fer2_BFD"/>
    <property type="match status" value="1"/>
</dbReference>
<accession>V8QV38</accession>
<dbReference type="PANTHER" id="PTHR37424">
    <property type="entry name" value="BACTERIOFERRITIN-ASSOCIATED FERREDOXIN"/>
    <property type="match status" value="1"/>
</dbReference>
<dbReference type="EMBL" id="AYXT01000009">
    <property type="protein sequence ID" value="ETF02864.1"/>
    <property type="molecule type" value="Genomic_DNA"/>
</dbReference>
<comment type="caution">
    <text evidence="10">The sequence shown here is derived from an EMBL/GenBank/DDBJ whole genome shotgun (WGS) entry which is preliminary data.</text>
</comment>
<organism evidence="10 11">
    <name type="scientific">Advenella kashmirensis W13003</name>
    <dbReference type="NCBI Taxonomy" id="1424334"/>
    <lineage>
        <taxon>Bacteria</taxon>
        <taxon>Pseudomonadati</taxon>
        <taxon>Pseudomonadota</taxon>
        <taxon>Betaproteobacteria</taxon>
        <taxon>Burkholderiales</taxon>
        <taxon>Alcaligenaceae</taxon>
    </lineage>
</organism>
<comment type="similarity">
    <text evidence="8">Belongs to the Bfd family.</text>
</comment>
<dbReference type="OrthoDB" id="9815350at2"/>
<dbReference type="eggNOG" id="COG2906">
    <property type="taxonomic scope" value="Bacteria"/>
</dbReference>
<dbReference type="RefSeq" id="WP_024004677.1">
    <property type="nucleotide sequence ID" value="NZ_KI650979.1"/>
</dbReference>
<keyword evidence="1" id="KW-0813">Transport</keyword>
<keyword evidence="4" id="KW-0249">Electron transport</keyword>
<dbReference type="InterPro" id="IPR007419">
    <property type="entry name" value="BFD-like_2Fe2S-bd_dom"/>
</dbReference>
<dbReference type="PANTHER" id="PTHR37424:SF1">
    <property type="entry name" value="BACTERIOFERRITIN-ASSOCIATED FERREDOXIN"/>
    <property type="match status" value="1"/>
</dbReference>
<dbReference type="GO" id="GO:0046872">
    <property type="term" value="F:metal ion binding"/>
    <property type="evidence" value="ECO:0007669"/>
    <property type="project" value="UniProtKB-KW"/>
</dbReference>
<evidence type="ECO:0000256" key="5">
    <source>
        <dbReference type="ARBA" id="ARBA00023004"/>
    </source>
</evidence>
<dbReference type="InterPro" id="IPR052371">
    <property type="entry name" value="BFD-associated_ferredoxin"/>
</dbReference>
<keyword evidence="5" id="KW-0408">Iron</keyword>
<reference evidence="10 11" key="1">
    <citation type="journal article" date="2014" name="Genome Announc.">
        <title>Draft Genome Sequence of Advenella kashmirensis Strain W13003, a Polycyclic Aromatic Hydrocarbon-Degrading Bacterium.</title>
        <authorList>
            <person name="Wang X."/>
            <person name="Jin D."/>
            <person name="Zhou L."/>
            <person name="Wu L."/>
            <person name="An W."/>
            <person name="Zhao L."/>
        </authorList>
    </citation>
    <scope>NUCLEOTIDE SEQUENCE [LARGE SCALE GENOMIC DNA]</scope>
    <source>
        <strain evidence="10 11">W13003</strain>
    </source>
</reference>
<evidence type="ECO:0000313" key="10">
    <source>
        <dbReference type="EMBL" id="ETF02864.1"/>
    </source>
</evidence>
<dbReference type="PATRIC" id="fig|1424334.3.peg.1704"/>
<keyword evidence="2" id="KW-0001">2Fe-2S</keyword>
<evidence type="ECO:0000259" key="9">
    <source>
        <dbReference type="Pfam" id="PF04324"/>
    </source>
</evidence>
<dbReference type="GO" id="GO:0051537">
    <property type="term" value="F:2 iron, 2 sulfur cluster binding"/>
    <property type="evidence" value="ECO:0007669"/>
    <property type="project" value="UniProtKB-KW"/>
</dbReference>
<evidence type="ECO:0000256" key="1">
    <source>
        <dbReference type="ARBA" id="ARBA00022448"/>
    </source>
</evidence>
<proteinExistence type="inferred from homology"/>
<evidence type="ECO:0000256" key="8">
    <source>
        <dbReference type="ARBA" id="ARBA00046332"/>
    </source>
</evidence>
<evidence type="ECO:0000313" key="11">
    <source>
        <dbReference type="Proteomes" id="UP000018733"/>
    </source>
</evidence>
<protein>
    <recommendedName>
        <fullName evidence="7">Bacterioferritin-associated ferredoxin</fullName>
    </recommendedName>
</protein>
<evidence type="ECO:0000256" key="4">
    <source>
        <dbReference type="ARBA" id="ARBA00022982"/>
    </source>
</evidence>
<evidence type="ECO:0000256" key="7">
    <source>
        <dbReference type="ARBA" id="ARBA00039386"/>
    </source>
</evidence>
<dbReference type="STRING" id="1424334.W822_08505"/>
<keyword evidence="11" id="KW-1185">Reference proteome</keyword>
<keyword evidence="3" id="KW-0479">Metal-binding</keyword>
<evidence type="ECO:0000256" key="2">
    <source>
        <dbReference type="ARBA" id="ARBA00022714"/>
    </source>
</evidence>
<gene>
    <name evidence="10" type="ORF">W822_08505</name>
</gene>
<dbReference type="InterPro" id="IPR041854">
    <property type="entry name" value="BFD-like_2Fe2S-bd_dom_sf"/>
</dbReference>
<keyword evidence="6" id="KW-0411">Iron-sulfur</keyword>
<name>V8QV38_9BURK</name>
<dbReference type="Proteomes" id="UP000018733">
    <property type="component" value="Unassembled WGS sequence"/>
</dbReference>